<dbReference type="Gene3D" id="3.40.50.300">
    <property type="entry name" value="P-loop containing nucleotide triphosphate hydrolases"/>
    <property type="match status" value="2"/>
</dbReference>
<dbReference type="GO" id="GO:0016887">
    <property type="term" value="F:ATP hydrolysis activity"/>
    <property type="evidence" value="ECO:0007669"/>
    <property type="project" value="InterPro"/>
</dbReference>
<keyword evidence="2 5" id="KW-0067">ATP-binding</keyword>
<dbReference type="GO" id="GO:0005524">
    <property type="term" value="F:ATP binding"/>
    <property type="evidence" value="ECO:0007669"/>
    <property type="project" value="UniProtKB-KW"/>
</dbReference>
<dbReference type="PROSITE" id="PS50893">
    <property type="entry name" value="ABC_TRANSPORTER_2"/>
    <property type="match status" value="2"/>
</dbReference>
<gene>
    <name evidence="5" type="primary">yfmR</name>
    <name evidence="5" type="ORF">DB43_GG00100</name>
</gene>
<evidence type="ECO:0000259" key="4">
    <source>
        <dbReference type="PROSITE" id="PS50893"/>
    </source>
</evidence>
<evidence type="ECO:0000256" key="1">
    <source>
        <dbReference type="ARBA" id="ARBA00022741"/>
    </source>
</evidence>
<dbReference type="PATRIC" id="fig|83552.4.peg.1393"/>
<dbReference type="EMBL" id="JSAM01000076">
    <property type="protein sequence ID" value="KIA77431.1"/>
    <property type="molecule type" value="Genomic_DNA"/>
</dbReference>
<dbReference type="PROSITE" id="PS00211">
    <property type="entry name" value="ABC_TRANSPORTER_1"/>
    <property type="match status" value="2"/>
</dbReference>
<dbReference type="InterPro" id="IPR017871">
    <property type="entry name" value="ABC_transporter-like_CS"/>
</dbReference>
<feature type="domain" description="ABC transporter" evidence="4">
    <location>
        <begin position="5"/>
        <end position="224"/>
    </location>
</feature>
<name>A0A0C1C168_9BACT</name>
<feature type="domain" description="ABC transporter" evidence="4">
    <location>
        <begin position="292"/>
        <end position="509"/>
    </location>
</feature>
<protein>
    <submittedName>
        <fullName evidence="5">Putative ABC transporter ATP-binding protein YfmR</fullName>
        <ecNumber evidence="5">3.6.3.-</ecNumber>
    </submittedName>
</protein>
<dbReference type="Gene3D" id="1.10.287.380">
    <property type="entry name" value="Valyl-tRNA synthetase, C-terminal domain"/>
    <property type="match status" value="1"/>
</dbReference>
<feature type="compositionally biased region" description="Basic and acidic residues" evidence="3">
    <location>
        <begin position="506"/>
        <end position="528"/>
    </location>
</feature>
<dbReference type="SUPFAM" id="SSF52540">
    <property type="entry name" value="P-loop containing nucleoside triphosphate hydrolases"/>
    <property type="match status" value="2"/>
</dbReference>
<reference evidence="5 6" key="1">
    <citation type="journal article" date="2014" name="Mol. Biol. Evol.">
        <title>Massive expansion of Ubiquitination-related gene families within the Chlamydiae.</title>
        <authorList>
            <person name="Domman D."/>
            <person name="Collingro A."/>
            <person name="Lagkouvardos I."/>
            <person name="Gehre L."/>
            <person name="Weinmaier T."/>
            <person name="Rattei T."/>
            <person name="Subtil A."/>
            <person name="Horn M."/>
        </authorList>
    </citation>
    <scope>NUCLEOTIDE SEQUENCE [LARGE SCALE GENOMIC DNA]</scope>
    <source>
        <strain evidence="5 6">OEW1</strain>
    </source>
</reference>
<dbReference type="GO" id="GO:0003677">
    <property type="term" value="F:DNA binding"/>
    <property type="evidence" value="ECO:0007669"/>
    <property type="project" value="InterPro"/>
</dbReference>
<dbReference type="PANTHER" id="PTHR42855:SF2">
    <property type="entry name" value="DRUG RESISTANCE ABC TRANSPORTER,ATP-BINDING PROTEIN"/>
    <property type="match status" value="1"/>
</dbReference>
<evidence type="ECO:0000256" key="2">
    <source>
        <dbReference type="ARBA" id="ARBA00022840"/>
    </source>
</evidence>
<comment type="caution">
    <text evidence="5">The sequence shown here is derived from an EMBL/GenBank/DDBJ whole genome shotgun (WGS) entry which is preliminary data.</text>
</comment>
<dbReference type="AlphaFoldDB" id="A0A0C1C168"/>
<dbReference type="InterPro" id="IPR037118">
    <property type="entry name" value="Val-tRNA_synth_C_sf"/>
</dbReference>
<evidence type="ECO:0000313" key="6">
    <source>
        <dbReference type="Proteomes" id="UP000031307"/>
    </source>
</evidence>
<accession>A0A0C1C168</accession>
<dbReference type="OMA" id="ARLVLCM"/>
<feature type="region of interest" description="Disordered" evidence="3">
    <location>
        <begin position="505"/>
        <end position="528"/>
    </location>
</feature>
<dbReference type="InterPro" id="IPR027417">
    <property type="entry name" value="P-loop_NTPase"/>
</dbReference>
<dbReference type="InterPro" id="IPR003593">
    <property type="entry name" value="AAA+_ATPase"/>
</dbReference>
<evidence type="ECO:0000256" key="3">
    <source>
        <dbReference type="SAM" id="MobiDB-lite"/>
    </source>
</evidence>
<proteinExistence type="predicted"/>
<dbReference type="Pfam" id="PF00005">
    <property type="entry name" value="ABC_tran"/>
    <property type="match status" value="2"/>
</dbReference>
<dbReference type="EC" id="3.6.3.-" evidence="5"/>
<dbReference type="InterPro" id="IPR032524">
    <property type="entry name" value="ABC_tran_C"/>
</dbReference>
<dbReference type="PANTHER" id="PTHR42855">
    <property type="entry name" value="ABC TRANSPORTER ATP-BINDING SUBUNIT"/>
    <property type="match status" value="1"/>
</dbReference>
<evidence type="ECO:0000313" key="5">
    <source>
        <dbReference type="EMBL" id="KIA77431.1"/>
    </source>
</evidence>
<dbReference type="SMART" id="SM00382">
    <property type="entry name" value="AAA"/>
    <property type="match status" value="2"/>
</dbReference>
<sequence length="599" mass="67959">MSPLINCHKISKTFGSRLLFDQLNLSIFKGDKIGIVGPNGAGKSTLLKILAGLEHADNGTIALRQNLKVGYVPQDAVFPDATVEEILRKPLLSSSLHDYEQDALVSKMLSKLGFEDPSQSTTILSGGWKKRLSIGLQLIQSPDILLLDEPTNHLDLEGILWLEKFLNRENPTFLLISHDRFFLENTTSKMLELNRMFPDGLFLVDGTYSTFLERKDQFLSGQQQYERSLAGKTREEIAWLKKSPQARTTKAQSRVQQTHRLIDELAEVKSRNKVTNAQIDFSSTERQTRKLLTVKNLAKTLGDKLLFRKVDFILSPGMRLGIIGLNGSGKSTLLKMLAKEIEPDVGTLKFADGVQIAYFDQQREELPLNLPLRNALAPDGEYVNYQGQSLHINSWCKRFQFSSERLDLPLHKLSGGEKARVLIARLMLKPADILLLDEPTNDLDISTLEVLEESLLQFPGAVVLITHDRYLLDRVSTTLIGLGLSEEPTFFADYTQWETYQQTFKQETEPKTQKKNKQPEKESAKPKKLTYAEELERQGMTDKILMIETKLEELHKKAEMVSDDATKLHATCQELTLTQEKLDQLYARWEELENKAQSV</sequence>
<dbReference type="InterPro" id="IPR003439">
    <property type="entry name" value="ABC_transporter-like_ATP-bd"/>
</dbReference>
<dbReference type="Pfam" id="PF16326">
    <property type="entry name" value="ABC_tran_CTD"/>
    <property type="match status" value="1"/>
</dbReference>
<dbReference type="Proteomes" id="UP000031307">
    <property type="component" value="Unassembled WGS sequence"/>
</dbReference>
<keyword evidence="1" id="KW-0547">Nucleotide-binding</keyword>
<keyword evidence="5" id="KW-0378">Hydrolase</keyword>
<dbReference type="RefSeq" id="WP_013925247.1">
    <property type="nucleotide sequence ID" value="NZ_BAWW01000008.1"/>
</dbReference>
<dbReference type="CDD" id="cd03221">
    <property type="entry name" value="ABCF_EF-3"/>
    <property type="match status" value="2"/>
</dbReference>
<dbReference type="InterPro" id="IPR051309">
    <property type="entry name" value="ABCF_ATPase"/>
</dbReference>
<organism evidence="5 6">
    <name type="scientific">Parachlamydia acanthamoebae</name>
    <dbReference type="NCBI Taxonomy" id="83552"/>
    <lineage>
        <taxon>Bacteria</taxon>
        <taxon>Pseudomonadati</taxon>
        <taxon>Chlamydiota</taxon>
        <taxon>Chlamydiia</taxon>
        <taxon>Parachlamydiales</taxon>
        <taxon>Parachlamydiaceae</taxon>
        <taxon>Parachlamydia</taxon>
    </lineage>
</organism>